<keyword evidence="5 7" id="KW-0472">Membrane</keyword>
<keyword evidence="9" id="KW-1185">Reference proteome</keyword>
<dbReference type="Pfam" id="PF02653">
    <property type="entry name" value="BPD_transp_2"/>
    <property type="match status" value="1"/>
</dbReference>
<feature type="compositionally biased region" description="Polar residues" evidence="6">
    <location>
        <begin position="386"/>
        <end position="396"/>
    </location>
</feature>
<evidence type="ECO:0000256" key="5">
    <source>
        <dbReference type="ARBA" id="ARBA00023136"/>
    </source>
</evidence>
<feature type="transmembrane region" description="Helical" evidence="7">
    <location>
        <begin position="63"/>
        <end position="85"/>
    </location>
</feature>
<name>A0AAW9RUG8_9HYPH</name>
<feature type="transmembrane region" description="Helical" evidence="7">
    <location>
        <begin position="292"/>
        <end position="316"/>
    </location>
</feature>
<keyword evidence="2" id="KW-1003">Cell membrane</keyword>
<keyword evidence="3 7" id="KW-0812">Transmembrane</keyword>
<keyword evidence="4 7" id="KW-1133">Transmembrane helix</keyword>
<evidence type="ECO:0000256" key="3">
    <source>
        <dbReference type="ARBA" id="ARBA00022692"/>
    </source>
</evidence>
<dbReference type="PANTHER" id="PTHR30482:SF4">
    <property type="entry name" value="SLR1201 PROTEIN"/>
    <property type="match status" value="1"/>
</dbReference>
<evidence type="ECO:0000313" key="8">
    <source>
        <dbReference type="EMBL" id="MEJ8573953.1"/>
    </source>
</evidence>
<dbReference type="GO" id="GO:0015658">
    <property type="term" value="F:branched-chain amino acid transmembrane transporter activity"/>
    <property type="evidence" value="ECO:0007669"/>
    <property type="project" value="InterPro"/>
</dbReference>
<dbReference type="InterPro" id="IPR043428">
    <property type="entry name" value="LivM-like"/>
</dbReference>
<sequence>MILRGLDRYATTFLVVILAIAVIVPALNLMLPPSHPFHVPTYVVTLLGKYLAFALLALSVDLIWGFAGILSLGHGAFFALGGYAMGMYLMRQIGSRGVYGNPDLPDFMVFLNWQELPWYWYGFDNFWFAMLMVALVPGVLAFVFGWFAFRSRVTGVYLSIITQAMTYALLLAFFRNDMGFGGNNGLTDFKDILGFNIQSSETRAGLFAATALALALGFVICRAVVASKLGKVLVGVRDAESRTRFLGYRVEHYKLFVWTLSAILAGVAGALYVPQVGIINPSEFAPANSIEIVIWVAVGGRGTLVGPVIGAVLVNYAKTYFTGALPDFWLYALGGLFVAVTLFLPKGIVGTIAHFAKGRRAAGPGAADRREASEQAEAGVEPGGLSASSRSPQAAE</sequence>
<dbReference type="PANTHER" id="PTHR30482">
    <property type="entry name" value="HIGH-AFFINITY BRANCHED-CHAIN AMINO ACID TRANSPORT SYSTEM PERMEASE"/>
    <property type="match status" value="1"/>
</dbReference>
<feature type="region of interest" description="Disordered" evidence="6">
    <location>
        <begin position="364"/>
        <end position="396"/>
    </location>
</feature>
<dbReference type="GO" id="GO:0005886">
    <property type="term" value="C:plasma membrane"/>
    <property type="evidence" value="ECO:0007669"/>
    <property type="project" value="UniProtKB-SubCell"/>
</dbReference>
<dbReference type="Proteomes" id="UP001378188">
    <property type="component" value="Unassembled WGS sequence"/>
</dbReference>
<feature type="transmembrane region" description="Helical" evidence="7">
    <location>
        <begin position="255"/>
        <end position="272"/>
    </location>
</feature>
<comment type="caution">
    <text evidence="8">The sequence shown here is derived from an EMBL/GenBank/DDBJ whole genome shotgun (WGS) entry which is preliminary data.</text>
</comment>
<feature type="transmembrane region" description="Helical" evidence="7">
    <location>
        <begin position="204"/>
        <end position="225"/>
    </location>
</feature>
<dbReference type="InterPro" id="IPR001851">
    <property type="entry name" value="ABC_transp_permease"/>
</dbReference>
<dbReference type="RefSeq" id="WP_340331724.1">
    <property type="nucleotide sequence ID" value="NZ_JAZHOF010000009.1"/>
</dbReference>
<feature type="transmembrane region" description="Helical" evidence="7">
    <location>
        <begin position="156"/>
        <end position="174"/>
    </location>
</feature>
<dbReference type="InterPro" id="IPR017778">
    <property type="entry name" value="ABC_transptr_urea_perm_UrtC"/>
</dbReference>
<dbReference type="AlphaFoldDB" id="A0AAW9RUG8"/>
<evidence type="ECO:0000313" key="9">
    <source>
        <dbReference type="Proteomes" id="UP001378188"/>
    </source>
</evidence>
<evidence type="ECO:0000256" key="7">
    <source>
        <dbReference type="SAM" id="Phobius"/>
    </source>
</evidence>
<feature type="transmembrane region" description="Helical" evidence="7">
    <location>
        <begin position="12"/>
        <end position="31"/>
    </location>
</feature>
<dbReference type="EMBL" id="JAZHOF010000009">
    <property type="protein sequence ID" value="MEJ8573953.1"/>
    <property type="molecule type" value="Genomic_DNA"/>
</dbReference>
<dbReference type="NCBIfam" id="TIGR03408">
    <property type="entry name" value="urea_trans_UrtC"/>
    <property type="match status" value="1"/>
</dbReference>
<accession>A0AAW9RUG8</accession>
<comment type="subcellular location">
    <subcellularLocation>
        <location evidence="1">Cell membrane</location>
        <topology evidence="1">Multi-pass membrane protein</topology>
    </subcellularLocation>
</comment>
<proteinExistence type="predicted"/>
<feature type="transmembrane region" description="Helical" evidence="7">
    <location>
        <begin position="126"/>
        <end position="149"/>
    </location>
</feature>
<protein>
    <submittedName>
        <fullName evidence="8">Urea ABC transporter permease subunit UrtC</fullName>
    </submittedName>
</protein>
<reference evidence="8 9" key="1">
    <citation type="submission" date="2024-02" db="EMBL/GenBank/DDBJ databases">
        <title>Genome analysis and characterization of Microbaculum marinisediminis sp. nov., isolated from marine sediment.</title>
        <authorList>
            <person name="Du Z.-J."/>
            <person name="Ye Y.-Q."/>
            <person name="Zhang Z.-R."/>
            <person name="Yuan S.-M."/>
            <person name="Zhang X.-Y."/>
        </authorList>
    </citation>
    <scope>NUCLEOTIDE SEQUENCE [LARGE SCALE GENOMIC DNA]</scope>
    <source>
        <strain evidence="8 9">SDUM1044001</strain>
    </source>
</reference>
<feature type="transmembrane region" description="Helical" evidence="7">
    <location>
        <begin position="328"/>
        <end position="345"/>
    </location>
</feature>
<evidence type="ECO:0000256" key="2">
    <source>
        <dbReference type="ARBA" id="ARBA00022475"/>
    </source>
</evidence>
<evidence type="ECO:0000256" key="4">
    <source>
        <dbReference type="ARBA" id="ARBA00022989"/>
    </source>
</evidence>
<dbReference type="CDD" id="cd06581">
    <property type="entry name" value="TM_PBP1_LivM_like"/>
    <property type="match status" value="1"/>
</dbReference>
<gene>
    <name evidence="8" type="primary">urtC</name>
    <name evidence="8" type="ORF">V3328_20870</name>
</gene>
<evidence type="ECO:0000256" key="6">
    <source>
        <dbReference type="SAM" id="MobiDB-lite"/>
    </source>
</evidence>
<feature type="transmembrane region" description="Helical" evidence="7">
    <location>
        <begin position="37"/>
        <end position="56"/>
    </location>
</feature>
<organism evidence="8 9">
    <name type="scientific">Microbaculum marinum</name>
    <dbReference type="NCBI Taxonomy" id="1764581"/>
    <lineage>
        <taxon>Bacteria</taxon>
        <taxon>Pseudomonadati</taxon>
        <taxon>Pseudomonadota</taxon>
        <taxon>Alphaproteobacteria</taxon>
        <taxon>Hyphomicrobiales</taxon>
        <taxon>Tepidamorphaceae</taxon>
        <taxon>Microbaculum</taxon>
    </lineage>
</organism>
<evidence type="ECO:0000256" key="1">
    <source>
        <dbReference type="ARBA" id="ARBA00004651"/>
    </source>
</evidence>